<reference evidence="4 5" key="1">
    <citation type="submission" date="2025-04" db="UniProtKB">
        <authorList>
            <consortium name="RefSeq"/>
        </authorList>
    </citation>
    <scope>IDENTIFICATION</scope>
</reference>
<evidence type="ECO:0000313" key="6">
    <source>
        <dbReference type="RefSeq" id="XP_014470940.1"/>
    </source>
</evidence>
<feature type="compositionally biased region" description="Acidic residues" evidence="2">
    <location>
        <begin position="851"/>
        <end position="861"/>
    </location>
</feature>
<dbReference type="Proteomes" id="UP000515204">
    <property type="component" value="Unplaced"/>
</dbReference>
<evidence type="ECO:0000313" key="3">
    <source>
        <dbReference type="Proteomes" id="UP000515204"/>
    </source>
</evidence>
<feature type="region of interest" description="Disordered" evidence="2">
    <location>
        <begin position="912"/>
        <end position="937"/>
    </location>
</feature>
<dbReference type="KEGG" id="dqu:106742485"/>
<feature type="compositionally biased region" description="Polar residues" evidence="2">
    <location>
        <begin position="374"/>
        <end position="385"/>
    </location>
</feature>
<feature type="compositionally biased region" description="Polar residues" evidence="2">
    <location>
        <begin position="819"/>
        <end position="838"/>
    </location>
</feature>
<keyword evidence="3" id="KW-1185">Reference proteome</keyword>
<feature type="compositionally biased region" description="Basic and acidic residues" evidence="2">
    <location>
        <begin position="609"/>
        <end position="623"/>
    </location>
</feature>
<accession>A0A6P3WZ73</accession>
<feature type="compositionally biased region" description="Basic and acidic residues" evidence="2">
    <location>
        <begin position="256"/>
        <end position="269"/>
    </location>
</feature>
<evidence type="ECO:0000313" key="4">
    <source>
        <dbReference type="RefSeq" id="XP_014470938.1"/>
    </source>
</evidence>
<dbReference type="AlphaFoldDB" id="A0A6P3WZ73"/>
<evidence type="ECO:0000313" key="5">
    <source>
        <dbReference type="RefSeq" id="XP_014470939.1"/>
    </source>
</evidence>
<feature type="region of interest" description="Disordered" evidence="2">
    <location>
        <begin position="774"/>
        <end position="874"/>
    </location>
</feature>
<feature type="compositionally biased region" description="Polar residues" evidence="2">
    <location>
        <begin position="716"/>
        <end position="730"/>
    </location>
</feature>
<feature type="compositionally biased region" description="Polar residues" evidence="2">
    <location>
        <begin position="786"/>
        <end position="811"/>
    </location>
</feature>
<feature type="compositionally biased region" description="Basic and acidic residues" evidence="2">
    <location>
        <begin position="305"/>
        <end position="324"/>
    </location>
</feature>
<keyword evidence="1" id="KW-0175">Coiled coil</keyword>
<gene>
    <name evidence="4 5 6" type="primary">LOC106742485</name>
</gene>
<proteinExistence type="predicted"/>
<feature type="region of interest" description="Disordered" evidence="2">
    <location>
        <begin position="601"/>
        <end position="631"/>
    </location>
</feature>
<feature type="region of interest" description="Disordered" evidence="2">
    <location>
        <begin position="669"/>
        <end position="749"/>
    </location>
</feature>
<dbReference type="RefSeq" id="XP_014470940.1">
    <property type="nucleotide sequence ID" value="XM_014615454.1"/>
</dbReference>
<dbReference type="RefSeq" id="XP_014470939.1">
    <property type="nucleotide sequence ID" value="XM_014615453.1"/>
</dbReference>
<feature type="compositionally biased region" description="Basic and acidic residues" evidence="2">
    <location>
        <begin position="731"/>
        <end position="743"/>
    </location>
</feature>
<feature type="compositionally biased region" description="Basic and acidic residues" evidence="2">
    <location>
        <begin position="276"/>
        <end position="289"/>
    </location>
</feature>
<dbReference type="RefSeq" id="XP_014470938.1">
    <property type="nucleotide sequence ID" value="XM_014615452.1"/>
</dbReference>
<feature type="compositionally biased region" description="Basic and acidic residues" evidence="2">
    <location>
        <begin position="343"/>
        <end position="356"/>
    </location>
</feature>
<protein>
    <submittedName>
        <fullName evidence="4 5">Uncharacterized protein LOC106742485</fullName>
    </submittedName>
</protein>
<feature type="compositionally biased region" description="Basic and acidic residues" evidence="2">
    <location>
        <begin position="916"/>
        <end position="931"/>
    </location>
</feature>
<feature type="region of interest" description="Disordered" evidence="2">
    <location>
        <begin position="251"/>
        <end position="445"/>
    </location>
</feature>
<sequence length="1018" mass="115679">MPGIHIHTLSQLNWVNQEKESLLTVPGSYWLYYKKNIYKFIFKYHRTAKNTAQFSYGRELFKIIRRIIKCHPTQGQQFRTQHLLVTYSCTSWTRQDKMFAILKFQQRSNAAAYSHAFVLTIKICTEEERSIFDLRYPIVREANALAAFNDSDDVAVIDEKATKTVIQAADKEPSRKSRVHLSKRINQILKHSKDKISNETSAPVNSTLRNDIVEKSTDGREKSNGRVKNATTCSATEVLLVDEHSAELGDGAIKSTDCDSRRPRGKDTEESFVAQRQDRSRAAKKKDEIQVEQTDVGTMSDDVDVEKLSNKSDEDSGWKERVNNEADEIVADTSKTPHRPHFIKKDGDNAKQDRARSTATSSSIPDKSVRDSQQDTSDVSENVVLQTEGEKVKKESTREEERDGTANKSADKRLASTRAVDDRAQATTYSKSHRTRKQRSSRECFERKTVADDKLLRSSNITDLVMEGLMFTIRQGQDSVAVIEQKTKLEVDEVLENSEKAETEAGEKCLLNSSLLGLENLVTMIDPPRDKDEQMQKMIGNSAYSSPLNVNDTACRLDDIDYVDETTNKSSVSDYEQCNIADRLSPERGFCGQQQRACSNVATNDDSCPTDRDAMGKKERSMEWEDDGERNEECAQQSYVEIINEEKREEIDEVILEGEEIIVPEVFPLTTHSPEKADAGPPSPGFSTDEMDVEEVDKWDTSMKDQDEGSAPPFRLSSSNKVPISEISTTSEKRSSSDKREVNVPRVISNKTITVDQMPLALQKMLRHTRRFPPATAASRTPPAPNNQRKTQSATSAEDVISETSSWSDSTPIPRDIRWQQQQAHSDIATSNSYSTNEDAIENREQSMEWENNDGERDEECMQQSASSMGNRDVRLDTASESVIEVVDDLEKTRNEAEDESRMMIDLENDAEASNDDVRHTVGKNRNETRRTSQTTLSEARYDSPRMLQDITEDFYHDLHTYKSNAIQQRCLRQRRRSMNSPEDVKNGKMRIEMFKFIQDMTEGAKVVLRRLNMDNKV</sequence>
<evidence type="ECO:0000256" key="2">
    <source>
        <dbReference type="SAM" id="MobiDB-lite"/>
    </source>
</evidence>
<name>A0A6P3WZ73_DINQU</name>
<feature type="compositionally biased region" description="Basic and acidic residues" evidence="2">
    <location>
        <begin position="388"/>
        <end position="424"/>
    </location>
</feature>
<dbReference type="OrthoDB" id="6256716at2759"/>
<evidence type="ECO:0000256" key="1">
    <source>
        <dbReference type="SAM" id="Coils"/>
    </source>
</evidence>
<feature type="compositionally biased region" description="Basic and acidic residues" evidence="2">
    <location>
        <begin position="696"/>
        <end position="707"/>
    </location>
</feature>
<feature type="coiled-coil region" evidence="1">
    <location>
        <begin position="880"/>
        <end position="910"/>
    </location>
</feature>
<organism evidence="3 5">
    <name type="scientific">Dinoponera quadriceps</name>
    <name type="common">South American ant</name>
    <dbReference type="NCBI Taxonomy" id="609295"/>
    <lineage>
        <taxon>Eukaryota</taxon>
        <taxon>Metazoa</taxon>
        <taxon>Ecdysozoa</taxon>
        <taxon>Arthropoda</taxon>
        <taxon>Hexapoda</taxon>
        <taxon>Insecta</taxon>
        <taxon>Pterygota</taxon>
        <taxon>Neoptera</taxon>
        <taxon>Endopterygota</taxon>
        <taxon>Hymenoptera</taxon>
        <taxon>Apocrita</taxon>
        <taxon>Aculeata</taxon>
        <taxon>Formicoidea</taxon>
        <taxon>Formicidae</taxon>
        <taxon>Ponerinae</taxon>
        <taxon>Ponerini</taxon>
        <taxon>Dinoponera</taxon>
    </lineage>
</organism>
<dbReference type="GeneID" id="106742485"/>